<reference evidence="3 4" key="1">
    <citation type="submission" date="2018-11" db="EMBL/GenBank/DDBJ databases">
        <title>Sequencing the genomes of 1000 actinobacteria strains.</title>
        <authorList>
            <person name="Klenk H.-P."/>
        </authorList>
    </citation>
    <scope>NUCLEOTIDE SEQUENCE [LARGE SCALE GENOMIC DNA]</scope>
    <source>
        <strain evidence="3 4">DSM 43634</strain>
    </source>
</reference>
<evidence type="ECO:0000256" key="2">
    <source>
        <dbReference type="SAM" id="Phobius"/>
    </source>
</evidence>
<keyword evidence="2" id="KW-0812">Transmembrane</keyword>
<protein>
    <submittedName>
        <fullName evidence="3">Uncharacterized protein</fullName>
    </submittedName>
</protein>
<feature type="transmembrane region" description="Helical" evidence="2">
    <location>
        <begin position="31"/>
        <end position="50"/>
    </location>
</feature>
<dbReference type="Proteomes" id="UP000271683">
    <property type="component" value="Unassembled WGS sequence"/>
</dbReference>
<evidence type="ECO:0000313" key="3">
    <source>
        <dbReference type="EMBL" id="ROP28646.1"/>
    </source>
</evidence>
<comment type="caution">
    <text evidence="3">The sequence shown here is derived from an EMBL/GenBank/DDBJ whole genome shotgun (WGS) entry which is preliminary data.</text>
</comment>
<feature type="transmembrane region" description="Helical" evidence="2">
    <location>
        <begin position="56"/>
        <end position="80"/>
    </location>
</feature>
<sequence>MKPGPPDTAPMPAGEATPTGRRYRIGARPTVAGVVGAVLGLLPHLAHHIGWFAGTALIAGAGGTALFAAVGLAAMAPMLLRLHRRFRWWGPGIALAGYALMFTLSSTLIGPALRSGMGEPAPHAPAHTEHRPSPGSSGHGHQPR</sequence>
<keyword evidence="2" id="KW-0472">Membrane</keyword>
<name>A0A3N1GES0_9ACTN</name>
<feature type="transmembrane region" description="Helical" evidence="2">
    <location>
        <begin position="92"/>
        <end position="113"/>
    </location>
</feature>
<evidence type="ECO:0000256" key="1">
    <source>
        <dbReference type="SAM" id="MobiDB-lite"/>
    </source>
</evidence>
<feature type="region of interest" description="Disordered" evidence="1">
    <location>
        <begin position="1"/>
        <end position="20"/>
    </location>
</feature>
<organism evidence="3 4">
    <name type="scientific">Couchioplanes caeruleus</name>
    <dbReference type="NCBI Taxonomy" id="56438"/>
    <lineage>
        <taxon>Bacteria</taxon>
        <taxon>Bacillati</taxon>
        <taxon>Actinomycetota</taxon>
        <taxon>Actinomycetes</taxon>
        <taxon>Micromonosporales</taxon>
        <taxon>Micromonosporaceae</taxon>
        <taxon>Couchioplanes</taxon>
    </lineage>
</organism>
<accession>A0A3N1GES0</accession>
<evidence type="ECO:0000313" key="4">
    <source>
        <dbReference type="Proteomes" id="UP000271683"/>
    </source>
</evidence>
<gene>
    <name evidence="3" type="ORF">EDD30_1413</name>
</gene>
<dbReference type="EMBL" id="RJKL01000001">
    <property type="protein sequence ID" value="ROP28646.1"/>
    <property type="molecule type" value="Genomic_DNA"/>
</dbReference>
<keyword evidence="2" id="KW-1133">Transmembrane helix</keyword>
<feature type="region of interest" description="Disordered" evidence="1">
    <location>
        <begin position="115"/>
        <end position="144"/>
    </location>
</feature>
<dbReference type="AlphaFoldDB" id="A0A3N1GES0"/>
<proteinExistence type="predicted"/>